<name>A0A7U4JAU9_9SPHN</name>
<dbReference type="EMBL" id="CP010836">
    <property type="protein sequence ID" value="AJP73426.1"/>
    <property type="molecule type" value="Genomic_DNA"/>
</dbReference>
<sequence length="112" mass="13032">MTHEKMAGLEFVTDELPFLKRDVFRDEKEYRLIARSQSLESNEVRYIDIDLSLIDTIVFSPLAPSPLVQTLIRTLKAMPGAAQLNYHHSHLMNNQRWRDMLEEKAKIAHPSL</sequence>
<reference evidence="1 2" key="2">
    <citation type="submission" date="2015-02" db="EMBL/GenBank/DDBJ databases">
        <title>The complete genome of Sphingomonas hengshuiensis sp. WHSC-8 isolated from soil of Hengshui Lake.</title>
        <authorList>
            <person name="Wei S."/>
            <person name="Guo J."/>
            <person name="Su C."/>
            <person name="Wu R."/>
            <person name="Zhang Z."/>
            <person name="Liang K."/>
            <person name="Li H."/>
            <person name="Wang T."/>
            <person name="Liu H."/>
            <person name="Zhang C."/>
            <person name="Li Z."/>
            <person name="Wang Q."/>
            <person name="Meng J."/>
        </authorList>
    </citation>
    <scope>NUCLEOTIDE SEQUENCE [LARGE SCALE GENOMIC DNA]</scope>
    <source>
        <strain evidence="1 2">WHSC-8</strain>
    </source>
</reference>
<evidence type="ECO:0000313" key="2">
    <source>
        <dbReference type="Proteomes" id="UP000032300"/>
    </source>
</evidence>
<accession>A0A7U4JAU9</accession>
<keyword evidence="2" id="KW-1185">Reference proteome</keyword>
<proteinExistence type="predicted"/>
<dbReference type="Proteomes" id="UP000032300">
    <property type="component" value="Chromosome"/>
</dbReference>
<evidence type="ECO:0000313" key="1">
    <source>
        <dbReference type="EMBL" id="AJP73426.1"/>
    </source>
</evidence>
<gene>
    <name evidence="1" type="ORF">TS85_19005</name>
</gene>
<organism evidence="1 2">
    <name type="scientific">Sphingomonas hengshuiensis</name>
    <dbReference type="NCBI Taxonomy" id="1609977"/>
    <lineage>
        <taxon>Bacteria</taxon>
        <taxon>Pseudomonadati</taxon>
        <taxon>Pseudomonadota</taxon>
        <taxon>Alphaproteobacteria</taxon>
        <taxon>Sphingomonadales</taxon>
        <taxon>Sphingomonadaceae</taxon>
        <taxon>Sphingomonas</taxon>
    </lineage>
</organism>
<dbReference type="AlphaFoldDB" id="A0A7U4JAU9"/>
<reference evidence="1 2" key="1">
    <citation type="journal article" date="2015" name="Int. J. Syst. Evol. Microbiol.">
        <title>Sphingomonas hengshuiensis sp. nov., isolated from lake wetland.</title>
        <authorList>
            <person name="Wei S."/>
            <person name="Wang T."/>
            <person name="Liu H."/>
            <person name="Zhang C."/>
            <person name="Guo J."/>
            <person name="Wang Q."/>
            <person name="Liang K."/>
            <person name="Zhang Z."/>
        </authorList>
    </citation>
    <scope>NUCLEOTIDE SEQUENCE [LARGE SCALE GENOMIC DNA]</scope>
    <source>
        <strain evidence="1 2">WHSC-8</strain>
    </source>
</reference>
<dbReference type="KEGG" id="sphi:TS85_19005"/>
<protein>
    <submittedName>
        <fullName evidence="1">Uncharacterized protein</fullName>
    </submittedName>
</protein>